<feature type="compositionally biased region" description="Low complexity" evidence="4">
    <location>
        <begin position="185"/>
        <end position="196"/>
    </location>
</feature>
<keyword evidence="9" id="KW-1185">Reference proteome</keyword>
<dbReference type="Gene3D" id="1.10.10.60">
    <property type="entry name" value="Homeodomain-like"/>
    <property type="match status" value="1"/>
</dbReference>
<feature type="domain" description="C2H2-type" evidence="7">
    <location>
        <begin position="312"/>
        <end position="340"/>
    </location>
</feature>
<reference evidence="8" key="1">
    <citation type="journal article" date="2020" name="Stud. Mycol.">
        <title>101 Dothideomycetes genomes: a test case for predicting lifestyles and emergence of pathogens.</title>
        <authorList>
            <person name="Haridas S."/>
            <person name="Albert R."/>
            <person name="Binder M."/>
            <person name="Bloem J."/>
            <person name="Labutti K."/>
            <person name="Salamov A."/>
            <person name="Andreopoulos B."/>
            <person name="Baker S."/>
            <person name="Barry K."/>
            <person name="Bills G."/>
            <person name="Bluhm B."/>
            <person name="Cannon C."/>
            <person name="Castanera R."/>
            <person name="Culley D."/>
            <person name="Daum C."/>
            <person name="Ezra D."/>
            <person name="Gonzalez J."/>
            <person name="Henrissat B."/>
            <person name="Kuo A."/>
            <person name="Liang C."/>
            <person name="Lipzen A."/>
            <person name="Lutzoni F."/>
            <person name="Magnuson J."/>
            <person name="Mondo S."/>
            <person name="Nolan M."/>
            <person name="Ohm R."/>
            <person name="Pangilinan J."/>
            <person name="Park H.-J."/>
            <person name="Ramirez L."/>
            <person name="Alfaro M."/>
            <person name="Sun H."/>
            <person name="Tritt A."/>
            <person name="Yoshinaga Y."/>
            <person name="Zwiers L.-H."/>
            <person name="Turgeon B."/>
            <person name="Goodwin S."/>
            <person name="Spatafora J."/>
            <person name="Crous P."/>
            <person name="Grigoriev I."/>
        </authorList>
    </citation>
    <scope>NUCLEOTIDE SEQUENCE</scope>
    <source>
        <strain evidence="8">CBS 122368</strain>
    </source>
</reference>
<dbReference type="EMBL" id="ML987202">
    <property type="protein sequence ID" value="KAF2244559.1"/>
    <property type="molecule type" value="Genomic_DNA"/>
</dbReference>
<evidence type="ECO:0000259" key="6">
    <source>
        <dbReference type="PROSITE" id="PS50071"/>
    </source>
</evidence>
<evidence type="ECO:0000256" key="5">
    <source>
        <dbReference type="SAM" id="SignalP"/>
    </source>
</evidence>
<dbReference type="PROSITE" id="PS50071">
    <property type="entry name" value="HOMEOBOX_2"/>
    <property type="match status" value="1"/>
</dbReference>
<dbReference type="InterPro" id="IPR001356">
    <property type="entry name" value="HD"/>
</dbReference>
<dbReference type="GO" id="GO:0005634">
    <property type="term" value="C:nucleus"/>
    <property type="evidence" value="ECO:0007669"/>
    <property type="project" value="UniProtKB-SubCell"/>
</dbReference>
<evidence type="ECO:0000313" key="8">
    <source>
        <dbReference type="EMBL" id="KAF2244559.1"/>
    </source>
</evidence>
<proteinExistence type="predicted"/>
<evidence type="ECO:0000256" key="4">
    <source>
        <dbReference type="SAM" id="MobiDB-lite"/>
    </source>
</evidence>
<organism evidence="8 9">
    <name type="scientific">Trematosphaeria pertusa</name>
    <dbReference type="NCBI Taxonomy" id="390896"/>
    <lineage>
        <taxon>Eukaryota</taxon>
        <taxon>Fungi</taxon>
        <taxon>Dikarya</taxon>
        <taxon>Ascomycota</taxon>
        <taxon>Pezizomycotina</taxon>
        <taxon>Dothideomycetes</taxon>
        <taxon>Pleosporomycetidae</taxon>
        <taxon>Pleosporales</taxon>
        <taxon>Massarineae</taxon>
        <taxon>Trematosphaeriaceae</taxon>
        <taxon>Trematosphaeria</taxon>
    </lineage>
</organism>
<feature type="compositionally biased region" description="Polar residues" evidence="4">
    <location>
        <begin position="202"/>
        <end position="211"/>
    </location>
</feature>
<feature type="region of interest" description="Disordered" evidence="4">
    <location>
        <begin position="181"/>
        <end position="309"/>
    </location>
</feature>
<dbReference type="OrthoDB" id="5399138at2759"/>
<evidence type="ECO:0000259" key="7">
    <source>
        <dbReference type="PROSITE" id="PS50157"/>
    </source>
</evidence>
<dbReference type="RefSeq" id="XP_033679563.1">
    <property type="nucleotide sequence ID" value="XM_033836357.1"/>
</dbReference>
<evidence type="ECO:0000313" key="9">
    <source>
        <dbReference type="Proteomes" id="UP000800094"/>
    </source>
</evidence>
<feature type="chain" id="PRO_5025457124" description="Homeobox domain-containing protein" evidence="5">
    <location>
        <begin position="35"/>
        <end position="437"/>
    </location>
</feature>
<dbReference type="Proteomes" id="UP000800094">
    <property type="component" value="Unassembled WGS sequence"/>
</dbReference>
<dbReference type="GO" id="GO:0008270">
    <property type="term" value="F:zinc ion binding"/>
    <property type="evidence" value="ECO:0007669"/>
    <property type="project" value="UniProtKB-KW"/>
</dbReference>
<dbReference type="PROSITE" id="PS50157">
    <property type="entry name" value="ZINC_FINGER_C2H2_2"/>
    <property type="match status" value="1"/>
</dbReference>
<sequence length="437" mass="48514">MPTCQSYPACLGRAFLVLLPRLLVLTMFSPLATTSAFLAQHPVFSSDQAAELGSSGFLANGVPLEPGDVPLMDVLWPELAAQAFASEQWDAPLPLDVADSSLPPRAIVASAPVPSLEEDDEDSGRKKRRRIPPNAKKLLEECFEHHREDPYVPQEQIEDLASRTGLSIRQVRTFFANARARKLPKVSSPQSPSSPRKASKMDIQQTQSTQPGPMERFLSSSPEDEGLSEDAVREAAVSMKPPTDASPRRHSSITDARSVSDSARSSASSSSAASVDSVNNRGPRRGRKRQREPTAKILPSIDRKPSSPSRKYQCTFCTLDFAQKYDWRRHEESVHFPQKEWVCIPDGPVDASRCVFCDELNPDQRHLDAHKAITCSETPRAQRAFLRKDKLIQHIKQVHACPPPQGIGRWCRPVVRRVVLLCGFCGKTLPDWATRVE</sequence>
<dbReference type="CDD" id="cd00086">
    <property type="entry name" value="homeodomain"/>
    <property type="match status" value="1"/>
</dbReference>
<dbReference type="GeneID" id="54589687"/>
<dbReference type="AlphaFoldDB" id="A0A6A6I318"/>
<comment type="subcellular location">
    <subcellularLocation>
        <location evidence="2 3">Nucleus</location>
    </subcellularLocation>
</comment>
<dbReference type="PROSITE" id="PS00028">
    <property type="entry name" value="ZINC_FINGER_C2H2_1"/>
    <property type="match status" value="1"/>
</dbReference>
<dbReference type="SUPFAM" id="SSF46689">
    <property type="entry name" value="Homeodomain-like"/>
    <property type="match status" value="1"/>
</dbReference>
<feature type="signal peptide" evidence="5">
    <location>
        <begin position="1"/>
        <end position="34"/>
    </location>
</feature>
<accession>A0A6A6I318</accession>
<keyword evidence="1" id="KW-0862">Zinc</keyword>
<keyword evidence="1" id="KW-0479">Metal-binding</keyword>
<dbReference type="InterPro" id="IPR013087">
    <property type="entry name" value="Znf_C2H2_type"/>
</dbReference>
<dbReference type="InterPro" id="IPR009057">
    <property type="entry name" value="Homeodomain-like_sf"/>
</dbReference>
<evidence type="ECO:0000256" key="2">
    <source>
        <dbReference type="PROSITE-ProRule" id="PRU00108"/>
    </source>
</evidence>
<name>A0A6A6I318_9PLEO</name>
<feature type="compositionally biased region" description="Low complexity" evidence="4">
    <location>
        <begin position="255"/>
        <end position="278"/>
    </location>
</feature>
<evidence type="ECO:0000256" key="3">
    <source>
        <dbReference type="RuleBase" id="RU000682"/>
    </source>
</evidence>
<dbReference type="Gene3D" id="3.30.160.60">
    <property type="entry name" value="Classic Zinc Finger"/>
    <property type="match status" value="1"/>
</dbReference>
<keyword evidence="2 3" id="KW-0238">DNA-binding</keyword>
<gene>
    <name evidence="8" type="ORF">BU26DRAFT_80109</name>
</gene>
<feature type="DNA-binding region" description="Homeobox" evidence="2">
    <location>
        <begin position="124"/>
        <end position="186"/>
    </location>
</feature>
<dbReference type="Pfam" id="PF00046">
    <property type="entry name" value="Homeodomain"/>
    <property type="match status" value="1"/>
</dbReference>
<evidence type="ECO:0008006" key="10">
    <source>
        <dbReference type="Google" id="ProtNLM"/>
    </source>
</evidence>
<keyword evidence="1" id="KW-0863">Zinc-finger</keyword>
<keyword evidence="2 3" id="KW-0371">Homeobox</keyword>
<feature type="region of interest" description="Disordered" evidence="4">
    <location>
        <begin position="108"/>
        <end position="133"/>
    </location>
</feature>
<protein>
    <recommendedName>
        <fullName evidence="10">Homeobox domain-containing protein</fullName>
    </recommendedName>
</protein>
<dbReference type="GO" id="GO:0003677">
    <property type="term" value="F:DNA binding"/>
    <property type="evidence" value="ECO:0007669"/>
    <property type="project" value="UniProtKB-UniRule"/>
</dbReference>
<feature type="domain" description="Homeobox" evidence="6">
    <location>
        <begin position="122"/>
        <end position="185"/>
    </location>
</feature>
<dbReference type="SMART" id="SM00389">
    <property type="entry name" value="HOX"/>
    <property type="match status" value="1"/>
</dbReference>
<evidence type="ECO:0000256" key="1">
    <source>
        <dbReference type="PROSITE-ProRule" id="PRU00042"/>
    </source>
</evidence>
<keyword evidence="5" id="KW-0732">Signal</keyword>
<keyword evidence="2 3" id="KW-0539">Nucleus</keyword>